<dbReference type="InterPro" id="IPR002182">
    <property type="entry name" value="NB-ARC"/>
</dbReference>
<dbReference type="Proteomes" id="UP000283530">
    <property type="component" value="Unassembled WGS sequence"/>
</dbReference>
<evidence type="ECO:0000256" key="3">
    <source>
        <dbReference type="ARBA" id="ARBA00022821"/>
    </source>
</evidence>
<name>A0A3S3NCE5_9MAGN</name>
<dbReference type="FunFam" id="1.10.10.10:FF:000322">
    <property type="entry name" value="Probable disease resistance protein At1g63360"/>
    <property type="match status" value="1"/>
</dbReference>
<evidence type="ECO:0000313" key="9">
    <source>
        <dbReference type="Proteomes" id="UP000283530"/>
    </source>
</evidence>
<dbReference type="PRINTS" id="PR00364">
    <property type="entry name" value="DISEASERSIST"/>
</dbReference>
<dbReference type="FunFam" id="3.40.50.300:FF:001091">
    <property type="entry name" value="Probable disease resistance protein At1g61300"/>
    <property type="match status" value="1"/>
</dbReference>
<keyword evidence="3" id="KW-0611">Plant defense</keyword>
<feature type="domain" description="Disease resistance R13L4/SHOC-2-like LRR" evidence="7">
    <location>
        <begin position="538"/>
        <end position="873"/>
    </location>
</feature>
<dbReference type="GO" id="GO:0098542">
    <property type="term" value="P:defense response to other organism"/>
    <property type="evidence" value="ECO:0007669"/>
    <property type="project" value="TreeGrafter"/>
</dbReference>
<dbReference type="InterPro" id="IPR058922">
    <property type="entry name" value="WHD_DRP"/>
</dbReference>
<dbReference type="Pfam" id="PF18052">
    <property type="entry name" value="Rx_N"/>
    <property type="match status" value="1"/>
</dbReference>
<dbReference type="PANTHER" id="PTHR23155:SF1232">
    <property type="entry name" value="OS09G0270700 PROTEIN"/>
    <property type="match status" value="1"/>
</dbReference>
<dbReference type="Pfam" id="PF23598">
    <property type="entry name" value="LRR_14"/>
    <property type="match status" value="1"/>
</dbReference>
<evidence type="ECO:0000259" key="5">
    <source>
        <dbReference type="Pfam" id="PF18052"/>
    </source>
</evidence>
<feature type="domain" description="Disease resistance protein winged helix" evidence="6">
    <location>
        <begin position="428"/>
        <end position="493"/>
    </location>
</feature>
<protein>
    <submittedName>
        <fullName evidence="8">Disease resistance protein RPM1-like protein</fullName>
    </submittedName>
</protein>
<reference evidence="8 9" key="1">
    <citation type="journal article" date="2019" name="Nat. Plants">
        <title>Stout camphor tree genome fills gaps in understanding of flowering plant genome evolution.</title>
        <authorList>
            <person name="Chaw S.M."/>
            <person name="Liu Y.C."/>
            <person name="Wu Y.W."/>
            <person name="Wang H.Y."/>
            <person name="Lin C.I."/>
            <person name="Wu C.S."/>
            <person name="Ke H.M."/>
            <person name="Chang L.Y."/>
            <person name="Hsu C.Y."/>
            <person name="Yang H.T."/>
            <person name="Sudianto E."/>
            <person name="Hsu M.H."/>
            <person name="Wu K.P."/>
            <person name="Wang L.N."/>
            <person name="Leebens-Mack J.H."/>
            <person name="Tsai I.J."/>
        </authorList>
    </citation>
    <scope>NUCLEOTIDE SEQUENCE [LARGE SCALE GENOMIC DNA]</scope>
    <source>
        <strain evidence="9">cv. Chaw 1501</strain>
        <tissue evidence="8">Young leaves</tissue>
    </source>
</reference>
<keyword evidence="2" id="KW-0547">Nucleotide-binding</keyword>
<feature type="domain" description="Disease resistance N-terminal" evidence="5">
    <location>
        <begin position="5"/>
        <end position="96"/>
    </location>
</feature>
<dbReference type="SUPFAM" id="SSF52058">
    <property type="entry name" value="L domain-like"/>
    <property type="match status" value="1"/>
</dbReference>
<accession>A0A3S3NCE5</accession>
<dbReference type="Gene3D" id="1.10.8.430">
    <property type="entry name" value="Helical domain of apoptotic protease-activating factors"/>
    <property type="match status" value="1"/>
</dbReference>
<evidence type="ECO:0000259" key="7">
    <source>
        <dbReference type="Pfam" id="PF23598"/>
    </source>
</evidence>
<dbReference type="InterPro" id="IPR042197">
    <property type="entry name" value="Apaf_helical"/>
</dbReference>
<dbReference type="Pfam" id="PF23559">
    <property type="entry name" value="WHD_DRP"/>
    <property type="match status" value="1"/>
</dbReference>
<comment type="caution">
    <text evidence="8">The sequence shown here is derived from an EMBL/GenBank/DDBJ whole genome shotgun (WGS) entry which is preliminary data.</text>
</comment>
<evidence type="ECO:0000256" key="2">
    <source>
        <dbReference type="ARBA" id="ARBA00022741"/>
    </source>
</evidence>
<dbReference type="Gene3D" id="3.40.50.300">
    <property type="entry name" value="P-loop containing nucleotide triphosphate hydrolases"/>
    <property type="match status" value="1"/>
</dbReference>
<dbReference type="SUPFAM" id="SSF52540">
    <property type="entry name" value="P-loop containing nucleoside triphosphate hydrolases"/>
    <property type="match status" value="1"/>
</dbReference>
<dbReference type="InterPro" id="IPR027417">
    <property type="entry name" value="P-loop_NTPase"/>
</dbReference>
<feature type="domain" description="NB-ARC" evidence="4">
    <location>
        <begin position="168"/>
        <end position="337"/>
    </location>
</feature>
<dbReference type="InterPro" id="IPR041118">
    <property type="entry name" value="Rx_N"/>
</dbReference>
<dbReference type="OrthoDB" id="690341at2759"/>
<evidence type="ECO:0000259" key="4">
    <source>
        <dbReference type="Pfam" id="PF00931"/>
    </source>
</evidence>
<dbReference type="EMBL" id="QPKB01000005">
    <property type="protein sequence ID" value="RWR84840.1"/>
    <property type="molecule type" value="Genomic_DNA"/>
</dbReference>
<dbReference type="CDD" id="cd14798">
    <property type="entry name" value="RX-CC_like"/>
    <property type="match status" value="1"/>
</dbReference>
<keyword evidence="9" id="KW-1185">Reference proteome</keyword>
<evidence type="ECO:0000259" key="6">
    <source>
        <dbReference type="Pfam" id="PF23559"/>
    </source>
</evidence>
<dbReference type="Gene3D" id="1.20.5.4130">
    <property type="match status" value="1"/>
</dbReference>
<dbReference type="Gene3D" id="3.80.10.10">
    <property type="entry name" value="Ribonuclease Inhibitor"/>
    <property type="match status" value="1"/>
</dbReference>
<dbReference type="InterPro" id="IPR055414">
    <property type="entry name" value="LRR_R13L4/SHOC2-like"/>
</dbReference>
<evidence type="ECO:0000256" key="1">
    <source>
        <dbReference type="ARBA" id="ARBA00022737"/>
    </source>
</evidence>
<organism evidence="8 9">
    <name type="scientific">Cinnamomum micranthum f. kanehirae</name>
    <dbReference type="NCBI Taxonomy" id="337451"/>
    <lineage>
        <taxon>Eukaryota</taxon>
        <taxon>Viridiplantae</taxon>
        <taxon>Streptophyta</taxon>
        <taxon>Embryophyta</taxon>
        <taxon>Tracheophyta</taxon>
        <taxon>Spermatophyta</taxon>
        <taxon>Magnoliopsida</taxon>
        <taxon>Magnoliidae</taxon>
        <taxon>Laurales</taxon>
        <taxon>Lauraceae</taxon>
        <taxon>Cinnamomum</taxon>
    </lineage>
</organism>
<dbReference type="InterPro" id="IPR036388">
    <property type="entry name" value="WH-like_DNA-bd_sf"/>
</dbReference>
<proteinExistence type="predicted"/>
<evidence type="ECO:0000313" key="8">
    <source>
        <dbReference type="EMBL" id="RWR84840.1"/>
    </source>
</evidence>
<dbReference type="GO" id="GO:0043531">
    <property type="term" value="F:ADP binding"/>
    <property type="evidence" value="ECO:0007669"/>
    <property type="project" value="InterPro"/>
</dbReference>
<dbReference type="AlphaFoldDB" id="A0A3S3NCE5"/>
<gene>
    <name evidence="8" type="ORF">CKAN_01367000</name>
</gene>
<dbReference type="InterPro" id="IPR044974">
    <property type="entry name" value="Disease_R_plants"/>
</dbReference>
<sequence>MADGAVRFLLQTIGSLLAKEAFMLGSLHRDLEYIKSKLEIIQSFLKDSDSSKESSNSQKRTWRRQLIDVAYDVQDLIDEFIYHMDKHEHRGRFMGFLHNAVSLPRSIFVSHGIATRLHEIKAKLLDISESAKLLPHEESSSSRDADESWPYYAESSHFAVEEELVGIEENKDELIGWLKDKEPQRRVVSVVGMGGLGKTTLVAKVFNSPVVKQHFQCYAWISVSQSYKIEELLQTMIEELYVSTKDDLPDNFSQMDYIRLVQMLINYLQAKRYVIVLDDVWNRQAWDDISIALPSNQIGSRVMLTTRNRELGVEDKVFHLQPLDETDSWALFSSKAFWNIPNKSCPHELKRVAEAIVGTCEGLPLAIVAVGGVMSLKERSELEWKKTEDSLSWEISNNPNLDRMKNILLHSYYDLPYHLKNCFLYFTVFPRDRLIDQAELVRLWVAEGFVEVRRDLTMEDIAENYLNELIHRSMIQDVGRGSCRLHDVMRDLAQSIAEEENFCMFGHGNEERRDFKARRLSIQFSGGDISRSASMSRLRSFFVFGKDVIPSSSLNRISSTFRQMRVLCLEDASIHRVPDELVNLFNLRFLSLRNTKVRELPKSLARLRNLETLDTTHSKVKKLPDWIKKMKNLRHLYTHRSAILNYFYFCGAPIPSFRYIRKGVQAPSGICDLKCLQSLMSVDANAEIVQQVGNLTQLRELGITKVRKDYGKELCSSIQRMKGLRHLRITANNGETLQVEELSLPPHRLQQLMLEGHLEKLPHWITSLKNLTYLQLKLSQLKEDPLLQIGPLPNLLGLSLYKAYEGQQLYFIAGFFPRLEMLYLSGLKNLNHVRIEQGAMPSIKMLLLNQCVGLTTLPEGIEHLSGLRELHLMEMPEELIEQLKKDGSEVQKMVQHIPIIRNIFQKEGKWVYEDFPHLLTQQENGVKRHQIAPSMDVGEAKNSASMR</sequence>
<dbReference type="Gene3D" id="1.10.10.10">
    <property type="entry name" value="Winged helix-like DNA-binding domain superfamily/Winged helix DNA-binding domain"/>
    <property type="match status" value="1"/>
</dbReference>
<dbReference type="InterPro" id="IPR032675">
    <property type="entry name" value="LRR_dom_sf"/>
</dbReference>
<dbReference type="Pfam" id="PF00931">
    <property type="entry name" value="NB-ARC"/>
    <property type="match status" value="1"/>
</dbReference>
<dbReference type="InterPro" id="IPR038005">
    <property type="entry name" value="RX-like_CC"/>
</dbReference>
<keyword evidence="1" id="KW-0677">Repeat</keyword>
<dbReference type="PANTHER" id="PTHR23155">
    <property type="entry name" value="DISEASE RESISTANCE PROTEIN RP"/>
    <property type="match status" value="1"/>
</dbReference>